<accession>A0AAD5CYC0</accession>
<evidence type="ECO:0000256" key="2">
    <source>
        <dbReference type="ARBA" id="ARBA00022679"/>
    </source>
</evidence>
<dbReference type="Gene3D" id="3.40.50.2000">
    <property type="entry name" value="Glycogen Phosphorylase B"/>
    <property type="match status" value="2"/>
</dbReference>
<protein>
    <submittedName>
        <fullName evidence="3">Uncharacterized protein</fullName>
    </submittedName>
</protein>
<gene>
    <name evidence="3" type="ORF">M8C21_012361</name>
</gene>
<evidence type="ECO:0000313" key="4">
    <source>
        <dbReference type="Proteomes" id="UP001206925"/>
    </source>
</evidence>
<dbReference type="Pfam" id="PF00201">
    <property type="entry name" value="UDPGT"/>
    <property type="match status" value="1"/>
</dbReference>
<name>A0AAD5CYC0_AMBAR</name>
<keyword evidence="2" id="KW-0808">Transferase</keyword>
<dbReference type="PANTHER" id="PTHR48046:SF1">
    <property type="entry name" value="GLYCOSYLTRANSFERASE-RELATED"/>
    <property type="match status" value="1"/>
</dbReference>
<keyword evidence="1" id="KW-0328">Glycosyltransferase</keyword>
<keyword evidence="4" id="KW-1185">Reference proteome</keyword>
<dbReference type="SUPFAM" id="SSF53756">
    <property type="entry name" value="UDP-Glycosyltransferase/glycogen phosphorylase"/>
    <property type="match status" value="1"/>
</dbReference>
<dbReference type="GO" id="GO:0008194">
    <property type="term" value="F:UDP-glycosyltransferase activity"/>
    <property type="evidence" value="ECO:0007669"/>
    <property type="project" value="InterPro"/>
</dbReference>
<evidence type="ECO:0000313" key="3">
    <source>
        <dbReference type="EMBL" id="KAI7750513.1"/>
    </source>
</evidence>
<comment type="caution">
    <text evidence="3">The sequence shown here is derived from an EMBL/GenBank/DDBJ whole genome shotgun (WGS) entry which is preliminary data.</text>
</comment>
<dbReference type="EMBL" id="JAMZMK010006144">
    <property type="protein sequence ID" value="KAI7750513.1"/>
    <property type="molecule type" value="Genomic_DNA"/>
</dbReference>
<evidence type="ECO:0000256" key="1">
    <source>
        <dbReference type="ARBA" id="ARBA00022676"/>
    </source>
</evidence>
<sequence>MMRETVPAIHATISAMDFCPHVLVSDIFASKSWAIADELGIPKYAFVTCNAWFTALFTYSPVLDKQVVGQYIDHKEPLDIPGCKPVRPGDVVDAMLNRDDEIYSVYLDHAIDVTMADGMLINTWEDLEPQSLDALRTNEILRSVGKCKPVYTVGPVYKSYEPESVVLNGEVIEWLDKQPTRSVVYVSFGSEGTISTEQMKELASGLEMSEQRFVWVLRPPTGHGSDGSFFEDGQLDATCDYLPEGFLTRTKKVGLVVSSWAPQVKILNHVCGRAFDTLWMELDVRECYEWSANDCMAFVRGAKNECNFVSG</sequence>
<proteinExistence type="predicted"/>
<organism evidence="3 4">
    <name type="scientific">Ambrosia artemisiifolia</name>
    <name type="common">Common ragweed</name>
    <dbReference type="NCBI Taxonomy" id="4212"/>
    <lineage>
        <taxon>Eukaryota</taxon>
        <taxon>Viridiplantae</taxon>
        <taxon>Streptophyta</taxon>
        <taxon>Embryophyta</taxon>
        <taxon>Tracheophyta</taxon>
        <taxon>Spermatophyta</taxon>
        <taxon>Magnoliopsida</taxon>
        <taxon>eudicotyledons</taxon>
        <taxon>Gunneridae</taxon>
        <taxon>Pentapetalae</taxon>
        <taxon>asterids</taxon>
        <taxon>campanulids</taxon>
        <taxon>Asterales</taxon>
        <taxon>Asteraceae</taxon>
        <taxon>Asteroideae</taxon>
        <taxon>Heliantheae alliance</taxon>
        <taxon>Heliantheae</taxon>
        <taxon>Ambrosia</taxon>
    </lineage>
</organism>
<dbReference type="Proteomes" id="UP001206925">
    <property type="component" value="Unassembled WGS sequence"/>
</dbReference>
<reference evidence="3" key="1">
    <citation type="submission" date="2022-06" db="EMBL/GenBank/DDBJ databases">
        <title>Uncovering the hologenomic basis of an extraordinary plant invasion.</title>
        <authorList>
            <person name="Bieker V.C."/>
            <person name="Martin M.D."/>
            <person name="Gilbert T."/>
            <person name="Hodgins K."/>
            <person name="Battlay P."/>
            <person name="Petersen B."/>
            <person name="Wilson J."/>
        </authorList>
    </citation>
    <scope>NUCLEOTIDE SEQUENCE</scope>
    <source>
        <strain evidence="3">AA19_3_7</strain>
        <tissue evidence="3">Leaf</tissue>
    </source>
</reference>
<dbReference type="PANTHER" id="PTHR48046">
    <property type="entry name" value="UDP-GLYCOSYLTRANSFERASE 72E1"/>
    <property type="match status" value="1"/>
</dbReference>
<dbReference type="AlphaFoldDB" id="A0AAD5CYC0"/>
<dbReference type="InterPro" id="IPR002213">
    <property type="entry name" value="UDP_glucos_trans"/>
</dbReference>